<feature type="non-terminal residue" evidence="1">
    <location>
        <position position="191"/>
    </location>
</feature>
<dbReference type="Gene3D" id="3.30.70.330">
    <property type="match status" value="1"/>
</dbReference>
<organism evidence="1 2">
    <name type="scientific">Xenotaenia resolanae</name>
    <dbReference type="NCBI Taxonomy" id="208358"/>
    <lineage>
        <taxon>Eukaryota</taxon>
        <taxon>Metazoa</taxon>
        <taxon>Chordata</taxon>
        <taxon>Craniata</taxon>
        <taxon>Vertebrata</taxon>
        <taxon>Euteleostomi</taxon>
        <taxon>Actinopterygii</taxon>
        <taxon>Neopterygii</taxon>
        <taxon>Teleostei</taxon>
        <taxon>Neoteleostei</taxon>
        <taxon>Acanthomorphata</taxon>
        <taxon>Ovalentaria</taxon>
        <taxon>Atherinomorphae</taxon>
        <taxon>Cyprinodontiformes</taxon>
        <taxon>Goodeidae</taxon>
        <taxon>Xenotaenia</taxon>
    </lineage>
</organism>
<sequence length="191" mass="21761">MQQADCQGSKFFTIMLTNLPKDNYTNEDVASLVWPYFPAKTLTALFSNVLVLPLQRRAFVYFSHWLSFISFVKDLPYKELIINSCQLKASLVLHMENHGLSQEKLYKNLLKLSNYPVPDSDSLVERLLSVEIFDASPHIVTLVMKVVASIASFANFVPLGNRIYIEMADSQAVAQVMEKVFFLDDLTEDKN</sequence>
<evidence type="ECO:0000313" key="2">
    <source>
        <dbReference type="Proteomes" id="UP001444071"/>
    </source>
</evidence>
<dbReference type="EMBL" id="JAHRIM010060923">
    <property type="protein sequence ID" value="MEQ2271066.1"/>
    <property type="molecule type" value="Genomic_DNA"/>
</dbReference>
<name>A0ABV0WNV0_9TELE</name>
<dbReference type="InterPro" id="IPR012677">
    <property type="entry name" value="Nucleotide-bd_a/b_plait_sf"/>
</dbReference>
<proteinExistence type="predicted"/>
<accession>A0ABV0WNV0</accession>
<reference evidence="1 2" key="1">
    <citation type="submission" date="2021-06" db="EMBL/GenBank/DDBJ databases">
        <authorList>
            <person name="Palmer J.M."/>
        </authorList>
    </citation>
    <scope>NUCLEOTIDE SEQUENCE [LARGE SCALE GENOMIC DNA]</scope>
    <source>
        <strain evidence="1 2">XR_2019</strain>
        <tissue evidence="1">Muscle</tissue>
    </source>
</reference>
<comment type="caution">
    <text evidence="1">The sequence shown here is derived from an EMBL/GenBank/DDBJ whole genome shotgun (WGS) entry which is preliminary data.</text>
</comment>
<gene>
    <name evidence="1" type="ORF">XENORESO_021120</name>
</gene>
<evidence type="ECO:0000313" key="1">
    <source>
        <dbReference type="EMBL" id="MEQ2271066.1"/>
    </source>
</evidence>
<dbReference type="Proteomes" id="UP001444071">
    <property type="component" value="Unassembled WGS sequence"/>
</dbReference>
<keyword evidence="2" id="KW-1185">Reference proteome</keyword>
<protein>
    <submittedName>
        <fullName evidence="1">Uncharacterized protein</fullName>
    </submittedName>
</protein>